<dbReference type="Pfam" id="PF01557">
    <property type="entry name" value="FAA_hydrolase"/>
    <property type="match status" value="1"/>
</dbReference>
<comment type="cofactor">
    <cofactor evidence="2 13">
        <name>Mg(2+)</name>
        <dbReference type="ChEBI" id="CHEBI:18420"/>
    </cofactor>
</comment>
<evidence type="ECO:0000256" key="10">
    <source>
        <dbReference type="ARBA" id="ARBA00023232"/>
    </source>
</evidence>
<dbReference type="Gene3D" id="3.90.850.10">
    <property type="entry name" value="Fumarylacetoacetase-like, C-terminal domain"/>
    <property type="match status" value="1"/>
</dbReference>
<feature type="active site" description="Proton acceptor" evidence="11">
    <location>
        <position position="135"/>
    </location>
</feature>
<protein>
    <recommendedName>
        <fullName evidence="4">fumarylacetoacetase</fullName>
        <ecNumber evidence="4">3.7.1.2</ecNumber>
    </recommendedName>
</protein>
<dbReference type="RefSeq" id="WP_244630438.1">
    <property type="nucleotide sequence ID" value="NZ_BMIF01000014.1"/>
</dbReference>
<feature type="binding site" evidence="12">
    <location>
        <position position="351"/>
    </location>
    <ligand>
        <name>substrate</name>
    </ligand>
</feature>
<dbReference type="GO" id="GO:1902000">
    <property type="term" value="P:homogentisate catabolic process"/>
    <property type="evidence" value="ECO:0007669"/>
    <property type="project" value="TreeGrafter"/>
</dbReference>
<keyword evidence="5 13" id="KW-0479">Metal-binding</keyword>
<dbReference type="GO" id="GO:0046872">
    <property type="term" value="F:metal ion binding"/>
    <property type="evidence" value="ECO:0007669"/>
    <property type="project" value="UniProtKB-KW"/>
</dbReference>
<dbReference type="InterPro" id="IPR005959">
    <property type="entry name" value="Fumarylacetoacetase"/>
</dbReference>
<dbReference type="InterPro" id="IPR011234">
    <property type="entry name" value="Fumarylacetoacetase-like_C"/>
</dbReference>
<gene>
    <name evidence="16" type="ORF">GCM10011385_35510</name>
</gene>
<evidence type="ECO:0000256" key="13">
    <source>
        <dbReference type="PIRSR" id="PIRSR605959-3"/>
    </source>
</evidence>
<feature type="binding site" evidence="13">
    <location>
        <position position="203"/>
    </location>
    <ligand>
        <name>Ca(2+)</name>
        <dbReference type="ChEBI" id="CHEBI:29108"/>
    </ligand>
</feature>
<keyword evidence="10" id="KW-0585">Phenylalanine catabolism</keyword>
<dbReference type="Gene3D" id="2.30.30.230">
    <property type="entry name" value="Fumarylacetoacetase, N-terminal domain"/>
    <property type="match status" value="1"/>
</dbReference>
<evidence type="ECO:0000256" key="2">
    <source>
        <dbReference type="ARBA" id="ARBA00001946"/>
    </source>
</evidence>
<evidence type="ECO:0000313" key="17">
    <source>
        <dbReference type="Proteomes" id="UP000636264"/>
    </source>
</evidence>
<evidence type="ECO:0000256" key="6">
    <source>
        <dbReference type="ARBA" id="ARBA00022801"/>
    </source>
</evidence>
<comment type="caution">
    <text evidence="16">The sequence shown here is derived from an EMBL/GenBank/DDBJ whole genome shotgun (WGS) entry which is preliminary data.</text>
</comment>
<dbReference type="SUPFAM" id="SSF56529">
    <property type="entry name" value="FAH"/>
    <property type="match status" value="1"/>
</dbReference>
<evidence type="ECO:0000256" key="5">
    <source>
        <dbReference type="ARBA" id="ARBA00022723"/>
    </source>
</evidence>
<evidence type="ECO:0000256" key="7">
    <source>
        <dbReference type="ARBA" id="ARBA00022837"/>
    </source>
</evidence>
<proteinExistence type="predicted"/>
<evidence type="ECO:0000259" key="15">
    <source>
        <dbReference type="Pfam" id="PF09298"/>
    </source>
</evidence>
<keyword evidence="9" id="KW-0828">Tyrosine catabolism</keyword>
<dbReference type="InterPro" id="IPR015377">
    <property type="entry name" value="Fumarylacetoacetase_N"/>
</dbReference>
<dbReference type="AlphaFoldDB" id="A0A916RZQ8"/>
<dbReference type="GO" id="GO:0006572">
    <property type="term" value="P:L-tyrosine catabolic process"/>
    <property type="evidence" value="ECO:0007669"/>
    <property type="project" value="UniProtKB-KW"/>
</dbReference>
<feature type="binding site" evidence="13">
    <location>
        <position position="259"/>
    </location>
    <ligand>
        <name>Mg(2+)</name>
        <dbReference type="ChEBI" id="CHEBI:18420"/>
    </ligand>
</feature>
<feature type="binding site" evidence="12">
    <location>
        <position position="144"/>
    </location>
    <ligand>
        <name>substrate</name>
    </ligand>
</feature>
<feature type="binding site" evidence="13">
    <location>
        <position position="201"/>
    </location>
    <ligand>
        <name>Ca(2+)</name>
        <dbReference type="ChEBI" id="CHEBI:29108"/>
    </ligand>
</feature>
<evidence type="ECO:0000256" key="8">
    <source>
        <dbReference type="ARBA" id="ARBA00022842"/>
    </source>
</evidence>
<organism evidence="16 17">
    <name type="scientific">Nitratireductor aestuarii</name>
    <dbReference type="NCBI Taxonomy" id="1735103"/>
    <lineage>
        <taxon>Bacteria</taxon>
        <taxon>Pseudomonadati</taxon>
        <taxon>Pseudomonadota</taxon>
        <taxon>Alphaproteobacteria</taxon>
        <taxon>Hyphomicrobiales</taxon>
        <taxon>Phyllobacteriaceae</taxon>
        <taxon>Nitratireductor</taxon>
    </lineage>
</organism>
<dbReference type="EC" id="3.7.1.2" evidence="4"/>
<name>A0A916RZQ8_9HYPH</name>
<reference evidence="16" key="1">
    <citation type="journal article" date="2014" name="Int. J. Syst. Evol. Microbiol.">
        <title>Complete genome sequence of Corynebacterium casei LMG S-19264T (=DSM 44701T), isolated from a smear-ripened cheese.</title>
        <authorList>
            <consortium name="US DOE Joint Genome Institute (JGI-PGF)"/>
            <person name="Walter F."/>
            <person name="Albersmeier A."/>
            <person name="Kalinowski J."/>
            <person name="Ruckert C."/>
        </authorList>
    </citation>
    <scope>NUCLEOTIDE SEQUENCE</scope>
    <source>
        <strain evidence="16">CGMCC 1.15320</strain>
    </source>
</reference>
<dbReference type="SUPFAM" id="SSF63433">
    <property type="entry name" value="Fumarylacetoacetate hydrolase, FAH, N-terminal domain"/>
    <property type="match status" value="1"/>
</dbReference>
<feature type="binding site" evidence="13">
    <location>
        <position position="235"/>
    </location>
    <ligand>
        <name>Mg(2+)</name>
        <dbReference type="ChEBI" id="CHEBI:18420"/>
    </ligand>
</feature>
<evidence type="ECO:0000256" key="9">
    <source>
        <dbReference type="ARBA" id="ARBA00022878"/>
    </source>
</evidence>
<evidence type="ECO:0000256" key="4">
    <source>
        <dbReference type="ARBA" id="ARBA00012094"/>
    </source>
</evidence>
<sequence>MRTSWVPGSEDPESDFPLGNLPYGVFSEAGGAPRCGVAIGSMVLDLAGVEEAGLFGDSTPLGFSEGALNRFMETGPQSWARVRDRLKELLAADGSPDLRDNSALRDRLLFPLDQVQMYLPIVVRGYTDFYAGRQHAFNSGSILRGPKNALTPNWPHMPIAYNGRTSTVVVSGTPVRRPLGQTKPAGSEMPLFGPSKRLDIEVEFGAVVGLGTELGQTLTVEEAWERIFGFVLLNDWSARDIQRWEGQPLGPFQAKAFATSISPWVVTRAALEPLRCAGPERDQPLLPYLQEPANYFFDVTIDAHLTPSGGKASRIVRTNTRHLYYSAPQLLTHHAIGGCRMQSGDLLGSGTISGPDKGSFGCLMEQTWGGRDEVTLENGGTRNFLEDGDTVTFSGWGEVDGRRIGFGTCEGKILPALERIGLGH</sequence>
<feature type="domain" description="Fumarylacetoacetase-like C-terminal" evidence="14">
    <location>
        <begin position="126"/>
        <end position="412"/>
    </location>
</feature>
<evidence type="ECO:0000256" key="1">
    <source>
        <dbReference type="ARBA" id="ARBA00001913"/>
    </source>
</evidence>
<keyword evidence="8 13" id="KW-0460">Magnesium</keyword>
<reference evidence="16" key="2">
    <citation type="submission" date="2020-09" db="EMBL/GenBank/DDBJ databases">
        <authorList>
            <person name="Sun Q."/>
            <person name="Zhou Y."/>
        </authorList>
    </citation>
    <scope>NUCLEOTIDE SEQUENCE</scope>
    <source>
        <strain evidence="16">CGMCC 1.15320</strain>
    </source>
</reference>
<comment type="cofactor">
    <cofactor evidence="1 13">
        <name>Ca(2+)</name>
        <dbReference type="ChEBI" id="CHEBI:29108"/>
    </cofactor>
</comment>
<dbReference type="InterPro" id="IPR036663">
    <property type="entry name" value="Fumarylacetoacetase_C_sf"/>
</dbReference>
<feature type="binding site" evidence="13">
    <location>
        <position position="128"/>
    </location>
    <ligand>
        <name>Ca(2+)</name>
        <dbReference type="ChEBI" id="CHEBI:29108"/>
    </ligand>
</feature>
<dbReference type="Pfam" id="PF09298">
    <property type="entry name" value="FAA_hydrolase_N"/>
    <property type="match status" value="1"/>
</dbReference>
<dbReference type="Proteomes" id="UP000636264">
    <property type="component" value="Unassembled WGS sequence"/>
</dbReference>
<comment type="pathway">
    <text evidence="3">Amino-acid degradation; L-phenylalanine degradation; acetoacetate and fumarate from L-phenylalanine: step 6/6.</text>
</comment>
<dbReference type="NCBIfam" id="TIGR01266">
    <property type="entry name" value="fum_ac_acetase"/>
    <property type="match status" value="1"/>
</dbReference>
<evidence type="ECO:0000256" key="3">
    <source>
        <dbReference type="ARBA" id="ARBA00004782"/>
    </source>
</evidence>
<keyword evidence="7 13" id="KW-0106">Calcium</keyword>
<dbReference type="GO" id="GO:0004334">
    <property type="term" value="F:fumarylacetoacetase activity"/>
    <property type="evidence" value="ECO:0007669"/>
    <property type="project" value="UniProtKB-EC"/>
</dbReference>
<feature type="binding site" evidence="12">
    <location>
        <position position="242"/>
    </location>
    <ligand>
        <name>substrate</name>
    </ligand>
</feature>
<keyword evidence="6" id="KW-0378">Hydrolase</keyword>
<keyword evidence="17" id="KW-1185">Reference proteome</keyword>
<dbReference type="InterPro" id="IPR036462">
    <property type="entry name" value="Fumarylacetoacetase_N_sf"/>
</dbReference>
<feature type="binding site" evidence="13">
    <location>
        <position position="235"/>
    </location>
    <ligand>
        <name>Ca(2+)</name>
        <dbReference type="ChEBI" id="CHEBI:29108"/>
    </ligand>
</feature>
<evidence type="ECO:0000313" key="16">
    <source>
        <dbReference type="EMBL" id="GGA78269.1"/>
    </source>
</evidence>
<dbReference type="EMBL" id="BMIF01000014">
    <property type="protein sequence ID" value="GGA78269.1"/>
    <property type="molecule type" value="Genomic_DNA"/>
</dbReference>
<dbReference type="PANTHER" id="PTHR43069:SF2">
    <property type="entry name" value="FUMARYLACETOACETASE"/>
    <property type="match status" value="1"/>
</dbReference>
<dbReference type="PANTHER" id="PTHR43069">
    <property type="entry name" value="FUMARYLACETOACETASE"/>
    <property type="match status" value="1"/>
</dbReference>
<accession>A0A916RZQ8</accession>
<evidence type="ECO:0000259" key="14">
    <source>
        <dbReference type="Pfam" id="PF01557"/>
    </source>
</evidence>
<feature type="binding site" evidence="12">
    <location>
        <position position="130"/>
    </location>
    <ligand>
        <name>substrate</name>
    </ligand>
</feature>
<evidence type="ECO:0000256" key="12">
    <source>
        <dbReference type="PIRSR" id="PIRSR605959-2"/>
    </source>
</evidence>
<feature type="domain" description="Fumarylacetoacetase N-terminal" evidence="15">
    <location>
        <begin position="20"/>
        <end position="120"/>
    </location>
</feature>
<evidence type="ECO:0000256" key="11">
    <source>
        <dbReference type="PIRSR" id="PIRSR605959-1"/>
    </source>
</evidence>
<feature type="binding site" evidence="13">
    <location>
        <position position="255"/>
    </location>
    <ligand>
        <name>Mg(2+)</name>
        <dbReference type="ChEBI" id="CHEBI:18420"/>
    </ligand>
</feature>
<dbReference type="GO" id="GO:0006559">
    <property type="term" value="P:L-phenylalanine catabolic process"/>
    <property type="evidence" value="ECO:0007669"/>
    <property type="project" value="UniProtKB-KW"/>
</dbReference>